<protein>
    <submittedName>
        <fullName evidence="1">Hydrolase</fullName>
    </submittedName>
</protein>
<dbReference type="EMBL" id="JPVN01000006">
    <property type="protein sequence ID" value="KGR79435.1"/>
    <property type="molecule type" value="Genomic_DNA"/>
</dbReference>
<dbReference type="Gene3D" id="3.30.1240.10">
    <property type="match status" value="1"/>
</dbReference>
<dbReference type="SUPFAM" id="SSF56784">
    <property type="entry name" value="HAD-like"/>
    <property type="match status" value="1"/>
</dbReference>
<evidence type="ECO:0000313" key="1">
    <source>
        <dbReference type="EMBL" id="KGR79435.1"/>
    </source>
</evidence>
<dbReference type="GO" id="GO:0016791">
    <property type="term" value="F:phosphatase activity"/>
    <property type="evidence" value="ECO:0007669"/>
    <property type="project" value="TreeGrafter"/>
</dbReference>
<sequence>MNFVFDIDGTLCFDGKTIDLSIIEAINELTEEGHEIIFASARPIRDLIPVLPSNFKKNKLVGGNGCFVSDNGKITTSYFDPQLVDQLHNIIHTYDLAYLADGKRDYSFTGNKDHPIYKNIDQSTAQNRELASLSKICKLVLFNPPEAIIEEINQLPVTVTLYKNENAVDLSSLGINKVYGLQKLQITDFIAFGNDSNDQCLFENAIFSVCIGTNDVKKYASKSIKSEEVATTIREMKNYLVESIK</sequence>
<dbReference type="AlphaFoldDB" id="A0A0A3I7E9"/>
<dbReference type="InterPro" id="IPR006379">
    <property type="entry name" value="HAD-SF_hydro_IIB"/>
</dbReference>
<dbReference type="PANTHER" id="PTHR10000">
    <property type="entry name" value="PHOSPHOSERINE PHOSPHATASE"/>
    <property type="match status" value="1"/>
</dbReference>
<dbReference type="InterPro" id="IPR023214">
    <property type="entry name" value="HAD_sf"/>
</dbReference>
<dbReference type="Proteomes" id="UP000030416">
    <property type="component" value="Unassembled WGS sequence"/>
</dbReference>
<dbReference type="STRING" id="1384049.CD29_07035"/>
<gene>
    <name evidence="1" type="ORF">CD29_07035</name>
</gene>
<dbReference type="Gene3D" id="3.40.50.1000">
    <property type="entry name" value="HAD superfamily/HAD-like"/>
    <property type="match status" value="1"/>
</dbReference>
<keyword evidence="2" id="KW-1185">Reference proteome</keyword>
<organism evidence="1 2">
    <name type="scientific">Ureibacillus manganicus DSM 26584</name>
    <dbReference type="NCBI Taxonomy" id="1384049"/>
    <lineage>
        <taxon>Bacteria</taxon>
        <taxon>Bacillati</taxon>
        <taxon>Bacillota</taxon>
        <taxon>Bacilli</taxon>
        <taxon>Bacillales</taxon>
        <taxon>Caryophanaceae</taxon>
        <taxon>Ureibacillus</taxon>
    </lineage>
</organism>
<evidence type="ECO:0000313" key="2">
    <source>
        <dbReference type="Proteomes" id="UP000030416"/>
    </source>
</evidence>
<accession>A0A0A3I7E9</accession>
<name>A0A0A3I7E9_9BACL</name>
<dbReference type="RefSeq" id="WP_036184481.1">
    <property type="nucleotide sequence ID" value="NZ_AVDA01000006.1"/>
</dbReference>
<keyword evidence="1" id="KW-0378">Hydrolase</keyword>
<dbReference type="eggNOG" id="COG0561">
    <property type="taxonomic scope" value="Bacteria"/>
</dbReference>
<dbReference type="PANTHER" id="PTHR10000:SF53">
    <property type="entry name" value="5-AMINO-6-(5-PHOSPHO-D-RIBITYLAMINO)URACIL PHOSPHATASE YBJI-RELATED"/>
    <property type="match status" value="1"/>
</dbReference>
<dbReference type="OrthoDB" id="1650327at2"/>
<comment type="caution">
    <text evidence="1">The sequence shown here is derived from an EMBL/GenBank/DDBJ whole genome shotgun (WGS) entry which is preliminary data.</text>
</comment>
<dbReference type="NCBIfam" id="TIGR01484">
    <property type="entry name" value="HAD-SF-IIB"/>
    <property type="match status" value="1"/>
</dbReference>
<dbReference type="InterPro" id="IPR036412">
    <property type="entry name" value="HAD-like_sf"/>
</dbReference>
<reference evidence="1 2" key="1">
    <citation type="submission" date="2014-02" db="EMBL/GenBank/DDBJ databases">
        <title>Draft genome sequence of Lysinibacillus manganicus DSM 26584T.</title>
        <authorList>
            <person name="Zhang F."/>
            <person name="Wang G."/>
            <person name="Zhang L."/>
        </authorList>
    </citation>
    <scope>NUCLEOTIDE SEQUENCE [LARGE SCALE GENOMIC DNA]</scope>
    <source>
        <strain evidence="1 2">DSM 26584</strain>
    </source>
</reference>
<dbReference type="GO" id="GO:0005829">
    <property type="term" value="C:cytosol"/>
    <property type="evidence" value="ECO:0007669"/>
    <property type="project" value="TreeGrafter"/>
</dbReference>
<dbReference type="Pfam" id="PF08282">
    <property type="entry name" value="Hydrolase_3"/>
    <property type="match status" value="1"/>
</dbReference>
<dbReference type="GO" id="GO:0000287">
    <property type="term" value="F:magnesium ion binding"/>
    <property type="evidence" value="ECO:0007669"/>
    <property type="project" value="TreeGrafter"/>
</dbReference>
<proteinExistence type="predicted"/>